<dbReference type="AlphaFoldDB" id="A0A1X2LWC2"/>
<dbReference type="STRING" id="1430326.B8W66_08565"/>
<dbReference type="GO" id="GO:0004067">
    <property type="term" value="F:asparaginase activity"/>
    <property type="evidence" value="ECO:0007669"/>
    <property type="project" value="UniProtKB-UniRule"/>
</dbReference>
<dbReference type="InterPro" id="IPR027473">
    <property type="entry name" value="L-asparaginase_C"/>
</dbReference>
<dbReference type="InterPro" id="IPR040919">
    <property type="entry name" value="Asparaginase_C"/>
</dbReference>
<evidence type="ECO:0000256" key="3">
    <source>
        <dbReference type="SAM" id="MobiDB-lite"/>
    </source>
</evidence>
<dbReference type="Pfam" id="PF00710">
    <property type="entry name" value="Asparaginase"/>
    <property type="match status" value="1"/>
</dbReference>
<dbReference type="PANTHER" id="PTHR11707">
    <property type="entry name" value="L-ASPARAGINASE"/>
    <property type="match status" value="1"/>
</dbReference>
<evidence type="ECO:0000256" key="2">
    <source>
        <dbReference type="ARBA" id="ARBA00022801"/>
    </source>
</evidence>
<evidence type="ECO:0000313" key="6">
    <source>
        <dbReference type="EMBL" id="OSC41427.1"/>
    </source>
</evidence>
<dbReference type="SUPFAM" id="SSF53774">
    <property type="entry name" value="Glutaminase/Asparaginase"/>
    <property type="match status" value="1"/>
</dbReference>
<keyword evidence="7" id="KW-1185">Reference proteome</keyword>
<dbReference type="GO" id="GO:0006528">
    <property type="term" value="P:asparagine metabolic process"/>
    <property type="evidence" value="ECO:0007669"/>
    <property type="project" value="InterPro"/>
</dbReference>
<evidence type="ECO:0000259" key="5">
    <source>
        <dbReference type="Pfam" id="PF17763"/>
    </source>
</evidence>
<name>A0A1X2LWC2_9MYCO</name>
<gene>
    <name evidence="6" type="ORF">B8W66_08565</name>
</gene>
<reference evidence="6 7" key="1">
    <citation type="submission" date="2017-04" db="EMBL/GenBank/DDBJ databases">
        <title>The new phylogeny of genus Mycobacterium.</title>
        <authorList>
            <person name="Tortoli E."/>
            <person name="Trovato A."/>
            <person name="Cirillo D.M."/>
        </authorList>
    </citation>
    <scope>NUCLEOTIDE SEQUENCE [LARGE SCALE GENOMIC DNA]</scope>
    <source>
        <strain evidence="6 7">TBL 1200985</strain>
    </source>
</reference>
<dbReference type="InterPro" id="IPR037152">
    <property type="entry name" value="L-asparaginase_N_sf"/>
</dbReference>
<dbReference type="EMBL" id="NCXP01000007">
    <property type="protein sequence ID" value="OSC41427.1"/>
    <property type="molecule type" value="Genomic_DNA"/>
</dbReference>
<keyword evidence="2" id="KW-0378">Hydrolase</keyword>
<dbReference type="PRINTS" id="PR00139">
    <property type="entry name" value="ASNGLNASE"/>
</dbReference>
<dbReference type="InterPro" id="IPR004550">
    <property type="entry name" value="AsnASE_II"/>
</dbReference>
<dbReference type="SMART" id="SM00870">
    <property type="entry name" value="Asparaginase"/>
    <property type="match status" value="1"/>
</dbReference>
<evidence type="ECO:0000313" key="7">
    <source>
        <dbReference type="Proteomes" id="UP000193247"/>
    </source>
</evidence>
<evidence type="ECO:0000256" key="1">
    <source>
        <dbReference type="ARBA" id="ARBA00010518"/>
    </source>
</evidence>
<dbReference type="CDD" id="cd08964">
    <property type="entry name" value="L-asparaginase_II"/>
    <property type="match status" value="1"/>
</dbReference>
<dbReference type="Pfam" id="PF17763">
    <property type="entry name" value="Asparaginase_C"/>
    <property type="match status" value="1"/>
</dbReference>
<sequence>MTDPTGANGVTPALTVNQLVAAVPGLADTGIHIVAEDFGTVPGACLTFGDIGALAAAVRDRFVDVDGVVVTQGTDTVEETAYLLGLIHQTCQPVVFTGAMRNSGLAGPDGPANLLAAIQVAANPAFRGFGSLVVMADEIHAAARVRKTHTTSIGAFESPNGGPIGFVIEGKPVVVSGPPARFVVPTTNLVGPRIGVLTLTLDDDGTLVKACEGCDGMVVAAFGAGHVPARLVPMLATLARSRPVVLASRAGAGSVLARTYGFAGSEQDLRSCGLIGAGFLDALKARVLLHALLAADADATSIRAAFAAAGGEADPETWPWPKVSDCRQPTYA</sequence>
<dbReference type="InterPro" id="IPR036152">
    <property type="entry name" value="Asp/glu_Ase-like_sf"/>
</dbReference>
<dbReference type="Proteomes" id="UP000193247">
    <property type="component" value="Unassembled WGS sequence"/>
</dbReference>
<dbReference type="PIRSF" id="PIRSF001220">
    <property type="entry name" value="L-ASNase_gatD"/>
    <property type="match status" value="1"/>
</dbReference>
<comment type="similarity">
    <text evidence="1">Belongs to the asparaginase 1 family.</text>
</comment>
<protein>
    <submittedName>
        <fullName evidence="6">L-asparaginase</fullName>
    </submittedName>
</protein>
<feature type="domain" description="L-asparaginase N-terminal" evidence="4">
    <location>
        <begin position="8"/>
        <end position="171"/>
    </location>
</feature>
<dbReference type="PANTHER" id="PTHR11707:SF28">
    <property type="entry name" value="60 KDA LYSOPHOSPHOLIPASE"/>
    <property type="match status" value="1"/>
</dbReference>
<dbReference type="PIRSF" id="PIRSF500176">
    <property type="entry name" value="L_ASNase"/>
    <property type="match status" value="1"/>
</dbReference>
<dbReference type="PROSITE" id="PS51732">
    <property type="entry name" value="ASN_GLN_ASE_3"/>
    <property type="match status" value="1"/>
</dbReference>
<accession>A0A1X2LWC2</accession>
<feature type="domain" description="Asparaginase/glutaminase C-terminal" evidence="5">
    <location>
        <begin position="193"/>
        <end position="306"/>
    </location>
</feature>
<feature type="region of interest" description="Disordered" evidence="3">
    <location>
        <begin position="312"/>
        <end position="332"/>
    </location>
</feature>
<evidence type="ECO:0000259" key="4">
    <source>
        <dbReference type="Pfam" id="PF00710"/>
    </source>
</evidence>
<dbReference type="OrthoDB" id="9788068at2"/>
<comment type="caution">
    <text evidence="6">The sequence shown here is derived from an EMBL/GenBank/DDBJ whole genome shotgun (WGS) entry which is preliminary data.</text>
</comment>
<organism evidence="6 7">
    <name type="scientific">Mycobacterium decipiens</name>
    <dbReference type="NCBI Taxonomy" id="1430326"/>
    <lineage>
        <taxon>Bacteria</taxon>
        <taxon>Bacillati</taxon>
        <taxon>Actinomycetota</taxon>
        <taxon>Actinomycetes</taxon>
        <taxon>Mycobacteriales</taxon>
        <taxon>Mycobacteriaceae</taxon>
        <taxon>Mycobacterium</taxon>
    </lineage>
</organism>
<dbReference type="InterPro" id="IPR027474">
    <property type="entry name" value="L-asparaginase_N"/>
</dbReference>
<dbReference type="Gene3D" id="3.40.50.40">
    <property type="match status" value="1"/>
</dbReference>
<proteinExistence type="inferred from homology"/>
<dbReference type="Gene3D" id="3.40.50.1170">
    <property type="entry name" value="L-asparaginase, N-terminal domain"/>
    <property type="match status" value="1"/>
</dbReference>
<dbReference type="InterPro" id="IPR006034">
    <property type="entry name" value="Asparaginase/glutaminase-like"/>
</dbReference>